<dbReference type="GO" id="GO:0005543">
    <property type="term" value="F:phospholipid binding"/>
    <property type="evidence" value="ECO:0007669"/>
    <property type="project" value="TreeGrafter"/>
</dbReference>
<comment type="caution">
    <text evidence="12">The sequence shown here is derived from an EMBL/GenBank/DDBJ whole genome shotgun (WGS) entry which is preliminary data.</text>
</comment>
<dbReference type="GO" id="GO:0016973">
    <property type="term" value="P:poly(A)+ mRNA export from nucleus"/>
    <property type="evidence" value="ECO:0007669"/>
    <property type="project" value="InterPro"/>
</dbReference>
<accession>A0A2B7YKB6</accession>
<dbReference type="GO" id="GO:0000822">
    <property type="term" value="F:inositol hexakisphosphate binding"/>
    <property type="evidence" value="ECO:0007669"/>
    <property type="project" value="TreeGrafter"/>
</dbReference>
<evidence type="ECO:0000313" key="12">
    <source>
        <dbReference type="EMBL" id="PGH21501.1"/>
    </source>
</evidence>
<gene>
    <name evidence="12" type="ORF">AJ80_03169</name>
</gene>
<dbReference type="PANTHER" id="PTHR12960:SF0">
    <property type="entry name" value="MRNA EXPORT FACTOR GLE1"/>
    <property type="match status" value="1"/>
</dbReference>
<evidence type="ECO:0000313" key="13">
    <source>
        <dbReference type="Proteomes" id="UP000224634"/>
    </source>
</evidence>
<keyword evidence="13" id="KW-1185">Reference proteome</keyword>
<evidence type="ECO:0000256" key="3">
    <source>
        <dbReference type="ARBA" id="ARBA00022448"/>
    </source>
</evidence>
<evidence type="ECO:0000256" key="11">
    <source>
        <dbReference type="SAM" id="MobiDB-lite"/>
    </source>
</evidence>
<keyword evidence="8" id="KW-0539">Nucleus</keyword>
<dbReference type="GO" id="GO:0005737">
    <property type="term" value="C:cytoplasm"/>
    <property type="evidence" value="ECO:0007669"/>
    <property type="project" value="TreeGrafter"/>
</dbReference>
<organism evidence="12 13">
    <name type="scientific">Polytolypa hystricis (strain UAMH7299)</name>
    <dbReference type="NCBI Taxonomy" id="1447883"/>
    <lineage>
        <taxon>Eukaryota</taxon>
        <taxon>Fungi</taxon>
        <taxon>Dikarya</taxon>
        <taxon>Ascomycota</taxon>
        <taxon>Pezizomycotina</taxon>
        <taxon>Eurotiomycetes</taxon>
        <taxon>Eurotiomycetidae</taxon>
        <taxon>Onygenales</taxon>
        <taxon>Onygenales incertae sedis</taxon>
        <taxon>Polytolypa</taxon>
    </lineage>
</organism>
<dbReference type="PANTHER" id="PTHR12960">
    <property type="entry name" value="GLE-1-RELATED"/>
    <property type="match status" value="1"/>
</dbReference>
<reference evidence="12 13" key="1">
    <citation type="submission" date="2017-10" db="EMBL/GenBank/DDBJ databases">
        <title>Comparative genomics in systemic dimorphic fungi from Ajellomycetaceae.</title>
        <authorList>
            <person name="Munoz J.F."/>
            <person name="Mcewen J.G."/>
            <person name="Clay O.K."/>
            <person name="Cuomo C.A."/>
        </authorList>
    </citation>
    <scope>NUCLEOTIDE SEQUENCE [LARGE SCALE GENOMIC DNA]</scope>
    <source>
        <strain evidence="12 13">UAMH7299</strain>
    </source>
</reference>
<evidence type="ECO:0000256" key="4">
    <source>
        <dbReference type="ARBA" id="ARBA00022816"/>
    </source>
</evidence>
<dbReference type="InterPro" id="IPR038506">
    <property type="entry name" value="GLE1-like_sf"/>
</dbReference>
<keyword evidence="4" id="KW-0509">mRNA transport</keyword>
<dbReference type="EMBL" id="PDNA01000034">
    <property type="protein sequence ID" value="PGH21501.1"/>
    <property type="molecule type" value="Genomic_DNA"/>
</dbReference>
<keyword evidence="7" id="KW-0906">Nuclear pore complex</keyword>
<evidence type="ECO:0000256" key="7">
    <source>
        <dbReference type="ARBA" id="ARBA00023132"/>
    </source>
</evidence>
<evidence type="ECO:0000256" key="6">
    <source>
        <dbReference type="ARBA" id="ARBA00023010"/>
    </source>
</evidence>
<evidence type="ECO:0000256" key="2">
    <source>
        <dbReference type="ARBA" id="ARBA00011056"/>
    </source>
</evidence>
<dbReference type="Pfam" id="PF07817">
    <property type="entry name" value="GLE1"/>
    <property type="match status" value="1"/>
</dbReference>
<name>A0A2B7YKB6_POLH7</name>
<dbReference type="GO" id="GO:0015031">
    <property type="term" value="P:protein transport"/>
    <property type="evidence" value="ECO:0007669"/>
    <property type="project" value="UniProtKB-KW"/>
</dbReference>
<comment type="subcellular location">
    <subcellularLocation>
        <location evidence="1">Nucleus</location>
        <location evidence="1">Nuclear pore complex</location>
    </subcellularLocation>
</comment>
<dbReference type="AlphaFoldDB" id="A0A2B7YKB6"/>
<dbReference type="InterPro" id="IPR012476">
    <property type="entry name" value="GLE1"/>
</dbReference>
<keyword evidence="3" id="KW-0813">Transport</keyword>
<protein>
    <recommendedName>
        <fullName evidence="9">mRNA export factor GLE1</fullName>
    </recommendedName>
    <alternativeName>
        <fullName evidence="10">Nucleoporin GLE1</fullName>
    </alternativeName>
</protein>
<dbReference type="STRING" id="1447883.A0A2B7YKB6"/>
<evidence type="ECO:0000256" key="5">
    <source>
        <dbReference type="ARBA" id="ARBA00022927"/>
    </source>
</evidence>
<dbReference type="Gene3D" id="1.25.40.510">
    <property type="entry name" value="GLE1-like"/>
    <property type="match status" value="1"/>
</dbReference>
<comment type="similarity">
    <text evidence="2">Belongs to the GLE1 family.</text>
</comment>
<sequence length="527" mass="60722">MGRPTVYSPRLQDSPSRQLIHDLAKDLEQVRLHNTELKRVRAYERRSFYENLDRLDREREEVHNAALAAAAAKRDALRQEAEETLQQHLREVEAERLRQEELERRRRERLERAKVEKEQREREEAARLEAERRAQEEEKRRKAEEAERARKAQEEEKARQERERAAQEEKKQKEDAERKRLEQEAAEKNALEEKKKAEPPSVAPRRTPEEIAEHKRYIELHKHLKQFRKYMMDETKKNPVLKQHMGDMRRTIKKCVGQLLSEGKTANRAPTTEINNILKKAATLQEPSVDVRQFIAFPPAQLSSATDAKVPALLIYLLNIFSKAIIAQLIAEAGINPKYAEPLGVLTAQIFSLEAFTYNGVSMIDILLAKYHVVCPVLWGFYGDENTERGRAAVGWWREEQPSGPFVGAQTHEERMTGLGAGWAAISLRNFSKTTRKNPVPNTHFWKAVTNIVNVPANEVQDTHLFVLSAMLRFSTARIVGFWADSGMALLRRAIVGFPAELQRKSPARSALEVLRDVLAKEHNILL</sequence>
<dbReference type="GO" id="GO:0031369">
    <property type="term" value="F:translation initiation factor binding"/>
    <property type="evidence" value="ECO:0007669"/>
    <property type="project" value="TreeGrafter"/>
</dbReference>
<dbReference type="GO" id="GO:0044614">
    <property type="term" value="C:nuclear pore cytoplasmic filaments"/>
    <property type="evidence" value="ECO:0007669"/>
    <property type="project" value="TreeGrafter"/>
</dbReference>
<feature type="compositionally biased region" description="Basic and acidic residues" evidence="11">
    <location>
        <begin position="132"/>
        <end position="198"/>
    </location>
</feature>
<evidence type="ECO:0000256" key="9">
    <source>
        <dbReference type="ARBA" id="ARBA00026227"/>
    </source>
</evidence>
<keyword evidence="6" id="KW-0811">Translocation</keyword>
<evidence type="ECO:0000256" key="1">
    <source>
        <dbReference type="ARBA" id="ARBA00004567"/>
    </source>
</evidence>
<feature type="region of interest" description="Disordered" evidence="11">
    <location>
        <begin position="132"/>
        <end position="210"/>
    </location>
</feature>
<dbReference type="Proteomes" id="UP000224634">
    <property type="component" value="Unassembled WGS sequence"/>
</dbReference>
<keyword evidence="5" id="KW-0653">Protein transport</keyword>
<dbReference type="OrthoDB" id="420884at2759"/>
<evidence type="ECO:0000256" key="10">
    <source>
        <dbReference type="ARBA" id="ARBA00029983"/>
    </source>
</evidence>
<evidence type="ECO:0000256" key="8">
    <source>
        <dbReference type="ARBA" id="ARBA00023242"/>
    </source>
</evidence>
<proteinExistence type="inferred from homology"/>